<comment type="caution">
    <text evidence="1">The sequence shown here is derived from an EMBL/GenBank/DDBJ whole genome shotgun (WGS) entry which is preliminary data.</text>
</comment>
<dbReference type="PANTHER" id="PTHR45661">
    <property type="entry name" value="SURFACE ANTIGEN"/>
    <property type="match status" value="1"/>
</dbReference>
<dbReference type="SUPFAM" id="SSF52058">
    <property type="entry name" value="L domain-like"/>
    <property type="match status" value="1"/>
</dbReference>
<dbReference type="InterPro" id="IPR026906">
    <property type="entry name" value="LRR_5"/>
</dbReference>
<dbReference type="Gene3D" id="3.80.10.10">
    <property type="entry name" value="Ribonuclease Inhibitor"/>
    <property type="match status" value="1"/>
</dbReference>
<dbReference type="InterPro" id="IPR032675">
    <property type="entry name" value="LRR_dom_sf"/>
</dbReference>
<sequence length="576" mass="64146">MGSSISLKNLTWILISVLLLFITSCSKDEDAIDKSAGSSEKEFKTELISMKVGIESLAFTYTYFDFDSRQEIDDGIKQVWNEQDKIRVYWKDKDNTYHSAVFTLKSGVGTVEGVFEGMAPSSLPDGGNYEVLYPADKFPDTYSEDDSFKCQLELPLTGQKQVGNNNTAHLWRYSYMRATLPALVDFSFKQDLMGLLKLKLAMNTYDFATHGEIIGLSLIADRDIFISQGSNDRCSKIDLELEDITLESEKITSPTLTVYIMTYPTELLKRESYTVSVKTRSGISFGRLLYQGIDINSCSFIRDNNFGYTQVNPFTHTIEGSGFSFYMIDQAVGKSNPIALTVNGSDDDYIVLGNWLQDHSNVSVTLHMPFEQKIPDNTFNNCAGLTSINIPSVASIGDDAFVYCENLSAAILPSVLNIGDGSFRSCYNLFSIDIPTVTSIGDHAFVFCDKLSSLDLPSVVSIGEGAFNSCRNLGTINLPTVTNIEFNAFSGCEELFSVNLPSVTHLYRAFRGCKKLSLVSLTSREEIYIYDSFDTSTDIDLTLHKNKKSQVSGLTWNNLTWKSIRYVDDSGYPIIG</sequence>
<dbReference type="PANTHER" id="PTHR45661:SF3">
    <property type="entry name" value="IG-LIKE DOMAIN-CONTAINING PROTEIN"/>
    <property type="match status" value="1"/>
</dbReference>
<evidence type="ECO:0008006" key="3">
    <source>
        <dbReference type="Google" id="ProtNLM"/>
    </source>
</evidence>
<dbReference type="RefSeq" id="WP_087426686.1">
    <property type="nucleotide sequence ID" value="NZ_CATZGC010000001.1"/>
</dbReference>
<proteinExistence type="predicted"/>
<dbReference type="EMBL" id="NFII01000016">
    <property type="protein sequence ID" value="OUN99958.1"/>
    <property type="molecule type" value="Genomic_DNA"/>
</dbReference>
<evidence type="ECO:0000313" key="2">
    <source>
        <dbReference type="Proteomes" id="UP000195386"/>
    </source>
</evidence>
<accession>A0A1Y3YTW5</accession>
<dbReference type="InterPro" id="IPR053139">
    <property type="entry name" value="Surface_bspA-like"/>
</dbReference>
<dbReference type="AlphaFoldDB" id="A0A1Y3YTW5"/>
<gene>
    <name evidence="1" type="ORF">B5F97_14540</name>
</gene>
<dbReference type="Pfam" id="PF13306">
    <property type="entry name" value="LRR_5"/>
    <property type="match status" value="1"/>
</dbReference>
<name>A0A1Y3YTW5_9BACE</name>
<organism evidence="1 2">
    <name type="scientific">Bacteroides clarus</name>
    <dbReference type="NCBI Taxonomy" id="626929"/>
    <lineage>
        <taxon>Bacteria</taxon>
        <taxon>Pseudomonadati</taxon>
        <taxon>Bacteroidota</taxon>
        <taxon>Bacteroidia</taxon>
        <taxon>Bacteroidales</taxon>
        <taxon>Bacteroidaceae</taxon>
        <taxon>Bacteroides</taxon>
    </lineage>
</organism>
<evidence type="ECO:0000313" key="1">
    <source>
        <dbReference type="EMBL" id="OUN99958.1"/>
    </source>
</evidence>
<reference evidence="2" key="1">
    <citation type="submission" date="2017-04" db="EMBL/GenBank/DDBJ databases">
        <title>Function of individual gut microbiota members based on whole genome sequencing of pure cultures obtained from chicken caecum.</title>
        <authorList>
            <person name="Medvecky M."/>
            <person name="Cejkova D."/>
            <person name="Polansky O."/>
            <person name="Karasova D."/>
            <person name="Kubasova T."/>
            <person name="Cizek A."/>
            <person name="Rychlik I."/>
        </authorList>
    </citation>
    <scope>NUCLEOTIDE SEQUENCE [LARGE SCALE GENOMIC DNA]</scope>
    <source>
        <strain evidence="2">An43</strain>
    </source>
</reference>
<protein>
    <recommendedName>
        <fullName evidence="3">Leucine-rich repeat domain-containing protein</fullName>
    </recommendedName>
</protein>
<dbReference type="Proteomes" id="UP000195386">
    <property type="component" value="Unassembled WGS sequence"/>
</dbReference>